<evidence type="ECO:0000256" key="7">
    <source>
        <dbReference type="ARBA" id="ARBA00048924"/>
    </source>
</evidence>
<sequence length="178" mass="20088">MDKNDSMKGQPEFRCPKAEDGYPVHQLIAACPPLDTNSAYCNLLQCSHFAETCVIAEIDGDIVGWVSAYIEPTQPDTLFIWQMAVSEKARGYSLARKMLEHLLAREVCSKVCYIETTITADNAASRRVFKRLAENLGTQIVESEFFTKEKHFGGQHSDEFLFRIGPFSVNTQIKTNEE</sequence>
<dbReference type="EMBL" id="JBELOE010000211">
    <property type="protein sequence ID" value="MER2492379.1"/>
    <property type="molecule type" value="Genomic_DNA"/>
</dbReference>
<dbReference type="Proteomes" id="UP001467690">
    <property type="component" value="Unassembled WGS sequence"/>
</dbReference>
<dbReference type="PROSITE" id="PS51186">
    <property type="entry name" value="GNAT"/>
    <property type="match status" value="1"/>
</dbReference>
<dbReference type="InterPro" id="IPR016181">
    <property type="entry name" value="Acyl_CoA_acyltransferase"/>
</dbReference>
<dbReference type="PROSITE" id="PS51257">
    <property type="entry name" value="PROKAR_LIPOPROTEIN"/>
    <property type="match status" value="1"/>
</dbReference>
<gene>
    <name evidence="8 10" type="primary">ectA</name>
    <name evidence="10" type="ORF">ABS311_10860</name>
</gene>
<evidence type="ECO:0000256" key="1">
    <source>
        <dbReference type="ARBA" id="ARBA00004978"/>
    </source>
</evidence>
<keyword evidence="5 8" id="KW-0808">Transferase</keyword>
<evidence type="ECO:0000259" key="9">
    <source>
        <dbReference type="PROSITE" id="PS51186"/>
    </source>
</evidence>
<evidence type="ECO:0000256" key="4">
    <source>
        <dbReference type="ARBA" id="ARBA00017935"/>
    </source>
</evidence>
<dbReference type="RefSeq" id="WP_143871187.1">
    <property type="nucleotide sequence ID" value="NZ_CP041660.1"/>
</dbReference>
<dbReference type="GO" id="GO:0033816">
    <property type="term" value="F:diaminobutyrate acetyltransferase activity"/>
    <property type="evidence" value="ECO:0007669"/>
    <property type="project" value="UniProtKB-EC"/>
</dbReference>
<evidence type="ECO:0000256" key="2">
    <source>
        <dbReference type="ARBA" id="ARBA00010712"/>
    </source>
</evidence>
<evidence type="ECO:0000256" key="8">
    <source>
        <dbReference type="RuleBase" id="RU365045"/>
    </source>
</evidence>
<organism evidence="10 11">
    <name type="scientific">Catenovulum sediminis</name>
    <dbReference type="NCBI Taxonomy" id="1740262"/>
    <lineage>
        <taxon>Bacteria</taxon>
        <taxon>Pseudomonadati</taxon>
        <taxon>Pseudomonadota</taxon>
        <taxon>Gammaproteobacteria</taxon>
        <taxon>Alteromonadales</taxon>
        <taxon>Alteromonadaceae</taxon>
        <taxon>Catenovulum</taxon>
    </lineage>
</organism>
<dbReference type="EC" id="2.3.1.178" evidence="3 8"/>
<evidence type="ECO:0000313" key="10">
    <source>
        <dbReference type="EMBL" id="MER2492379.1"/>
    </source>
</evidence>
<protein>
    <recommendedName>
        <fullName evidence="4 8">L-2,4-diaminobutyric acid acetyltransferase</fullName>
        <shortName evidence="8">DABA acetyltransferase</shortName>
        <ecNumber evidence="3 8">2.3.1.178</ecNumber>
    </recommendedName>
</protein>
<feature type="domain" description="N-acetyltransferase" evidence="9">
    <location>
        <begin position="11"/>
        <end position="159"/>
    </location>
</feature>
<dbReference type="Pfam" id="PF00583">
    <property type="entry name" value="Acetyltransf_1"/>
    <property type="match status" value="1"/>
</dbReference>
<dbReference type="Gene3D" id="3.40.630.30">
    <property type="match status" value="1"/>
</dbReference>
<evidence type="ECO:0000256" key="6">
    <source>
        <dbReference type="ARBA" id="ARBA00023315"/>
    </source>
</evidence>
<keyword evidence="11" id="KW-1185">Reference proteome</keyword>
<comment type="function">
    <text evidence="8">Catalyzes the acetylation of L-2,4-diaminobutyrate (DABA) to gamma-N-acetyl-alpha,gamma-diaminobutyric acid (ADABA) with acetyl coenzyme A.</text>
</comment>
<reference evidence="10 11" key="1">
    <citation type="submission" date="2024-06" db="EMBL/GenBank/DDBJ databases">
        <authorList>
            <person name="Chen R.Y."/>
        </authorList>
    </citation>
    <scope>NUCLEOTIDE SEQUENCE [LARGE SCALE GENOMIC DNA]</scope>
    <source>
        <strain evidence="10 11">D2</strain>
    </source>
</reference>
<dbReference type="InterPro" id="IPR000182">
    <property type="entry name" value="GNAT_dom"/>
</dbReference>
<proteinExistence type="inferred from homology"/>
<comment type="caution">
    <text evidence="10">The sequence shown here is derived from an EMBL/GenBank/DDBJ whole genome shotgun (WGS) entry which is preliminary data.</text>
</comment>
<comment type="pathway">
    <text evidence="1 8">Amine and polyamine biosynthesis; ectoine biosynthesis; L-ectoine from L-aspartate 4-semialdehyde: step 2/3.</text>
</comment>
<accession>A0ABV1RHF9</accession>
<comment type="catalytic activity">
    <reaction evidence="7 8">
        <text>L-2,4-diaminobutanoate + acetyl-CoA = (2S)-4-acetamido-2-aminobutanoate + CoA + H(+)</text>
        <dbReference type="Rhea" id="RHEA:16901"/>
        <dbReference type="ChEBI" id="CHEBI:15378"/>
        <dbReference type="ChEBI" id="CHEBI:57287"/>
        <dbReference type="ChEBI" id="CHEBI:57288"/>
        <dbReference type="ChEBI" id="CHEBI:58761"/>
        <dbReference type="ChEBI" id="CHEBI:58929"/>
        <dbReference type="EC" id="2.3.1.178"/>
    </reaction>
</comment>
<dbReference type="CDD" id="cd04301">
    <property type="entry name" value="NAT_SF"/>
    <property type="match status" value="1"/>
</dbReference>
<evidence type="ECO:0000256" key="5">
    <source>
        <dbReference type="ARBA" id="ARBA00022679"/>
    </source>
</evidence>
<evidence type="ECO:0000313" key="11">
    <source>
        <dbReference type="Proteomes" id="UP001467690"/>
    </source>
</evidence>
<name>A0ABV1RHF9_9ALTE</name>
<dbReference type="SUPFAM" id="SSF55729">
    <property type="entry name" value="Acyl-CoA N-acyltransferases (Nat)"/>
    <property type="match status" value="1"/>
</dbReference>
<comment type="similarity">
    <text evidence="2 8">Belongs to the acetyltransferase family. EctA subfamily.</text>
</comment>
<evidence type="ECO:0000256" key="3">
    <source>
        <dbReference type="ARBA" id="ARBA00012355"/>
    </source>
</evidence>
<keyword evidence="6 8" id="KW-0012">Acyltransferase</keyword>
<dbReference type="InterPro" id="IPR012772">
    <property type="entry name" value="Ectoine_EctA"/>
</dbReference>
<dbReference type="NCBIfam" id="TIGR02406">
    <property type="entry name" value="ectoine_EctA"/>
    <property type="match status" value="1"/>
</dbReference>